<sequence length="103" mass="11362">MINRQWPQRGPQAGRGVIHYYVDPTVPEPFQAATKDRGVLLWQPAFAAVGLEIQAHTRGDPDWPKDYDVADISASTPYLGQPAMGRTSLPFRSPSSTRALARS</sequence>
<gene>
    <name evidence="2" type="ORF">PCOR1329_LOCUS57809</name>
</gene>
<accession>A0ABN9VGI5</accession>
<dbReference type="Proteomes" id="UP001189429">
    <property type="component" value="Unassembled WGS sequence"/>
</dbReference>
<feature type="compositionally biased region" description="Polar residues" evidence="1">
    <location>
        <begin position="93"/>
        <end position="103"/>
    </location>
</feature>
<feature type="region of interest" description="Disordered" evidence="1">
    <location>
        <begin position="83"/>
        <end position="103"/>
    </location>
</feature>
<evidence type="ECO:0000256" key="1">
    <source>
        <dbReference type="SAM" id="MobiDB-lite"/>
    </source>
</evidence>
<dbReference type="EMBL" id="CAUYUJ010017158">
    <property type="protein sequence ID" value="CAK0872308.1"/>
    <property type="molecule type" value="Genomic_DNA"/>
</dbReference>
<protein>
    <submittedName>
        <fullName evidence="2">Uncharacterized protein</fullName>
    </submittedName>
</protein>
<evidence type="ECO:0000313" key="3">
    <source>
        <dbReference type="Proteomes" id="UP001189429"/>
    </source>
</evidence>
<reference evidence="2" key="1">
    <citation type="submission" date="2023-10" db="EMBL/GenBank/DDBJ databases">
        <authorList>
            <person name="Chen Y."/>
            <person name="Shah S."/>
            <person name="Dougan E. K."/>
            <person name="Thang M."/>
            <person name="Chan C."/>
        </authorList>
    </citation>
    <scope>NUCLEOTIDE SEQUENCE [LARGE SCALE GENOMIC DNA]</scope>
</reference>
<evidence type="ECO:0000313" key="2">
    <source>
        <dbReference type="EMBL" id="CAK0872308.1"/>
    </source>
</evidence>
<name>A0ABN9VGI5_9DINO</name>
<comment type="caution">
    <text evidence="2">The sequence shown here is derived from an EMBL/GenBank/DDBJ whole genome shotgun (WGS) entry which is preliminary data.</text>
</comment>
<proteinExistence type="predicted"/>
<organism evidence="2 3">
    <name type="scientific">Prorocentrum cordatum</name>
    <dbReference type="NCBI Taxonomy" id="2364126"/>
    <lineage>
        <taxon>Eukaryota</taxon>
        <taxon>Sar</taxon>
        <taxon>Alveolata</taxon>
        <taxon>Dinophyceae</taxon>
        <taxon>Prorocentrales</taxon>
        <taxon>Prorocentraceae</taxon>
        <taxon>Prorocentrum</taxon>
    </lineage>
</organism>
<keyword evidence="3" id="KW-1185">Reference proteome</keyword>